<keyword evidence="1" id="KW-0472">Membrane</keyword>
<organism evidence="2">
    <name type="scientific">marine sediment metagenome</name>
    <dbReference type="NCBI Taxonomy" id="412755"/>
    <lineage>
        <taxon>unclassified sequences</taxon>
        <taxon>metagenomes</taxon>
        <taxon>ecological metagenomes</taxon>
    </lineage>
</organism>
<dbReference type="EMBL" id="LAZR01001842">
    <property type="protein sequence ID" value="KKN38261.1"/>
    <property type="molecule type" value="Genomic_DNA"/>
</dbReference>
<accession>A0A0F9SN11</accession>
<gene>
    <name evidence="2" type="ORF">LCGC14_0755310</name>
</gene>
<sequence length="185" mass="21228">MGIKGKWEMLFRLLGNILFLIGIIITIILDFYIVQNLLVYFLLVLSVGLHFSLILGFKLDFRFLDDNRLTILTIITIITSILLLIGSILSQRLLKTPIFLFLTLSNSLGMICWDFSLSLFKKKKIMFIIGSLVYISTSFFFRFLVLMKTYGFIGLLLPLIFTTIGIGTILSAEIKLIKKKLLKYI</sequence>
<reference evidence="2" key="1">
    <citation type="journal article" date="2015" name="Nature">
        <title>Complex archaea that bridge the gap between prokaryotes and eukaryotes.</title>
        <authorList>
            <person name="Spang A."/>
            <person name="Saw J.H."/>
            <person name="Jorgensen S.L."/>
            <person name="Zaremba-Niedzwiedzka K."/>
            <person name="Martijn J."/>
            <person name="Lind A.E."/>
            <person name="van Eijk R."/>
            <person name="Schleper C."/>
            <person name="Guy L."/>
            <person name="Ettema T.J."/>
        </authorList>
    </citation>
    <scope>NUCLEOTIDE SEQUENCE</scope>
</reference>
<comment type="caution">
    <text evidence="2">The sequence shown here is derived from an EMBL/GenBank/DDBJ whole genome shotgun (WGS) entry which is preliminary data.</text>
</comment>
<keyword evidence="1" id="KW-1133">Transmembrane helix</keyword>
<proteinExistence type="predicted"/>
<name>A0A0F9SN11_9ZZZZ</name>
<feature type="transmembrane region" description="Helical" evidence="1">
    <location>
        <begin position="125"/>
        <end position="144"/>
    </location>
</feature>
<feature type="transmembrane region" description="Helical" evidence="1">
    <location>
        <begin position="96"/>
        <end position="113"/>
    </location>
</feature>
<protein>
    <submittedName>
        <fullName evidence="2">Uncharacterized protein</fullName>
    </submittedName>
</protein>
<keyword evidence="1" id="KW-0812">Transmembrane</keyword>
<feature type="transmembrane region" description="Helical" evidence="1">
    <location>
        <begin position="12"/>
        <end position="33"/>
    </location>
</feature>
<dbReference type="AlphaFoldDB" id="A0A0F9SN11"/>
<feature type="transmembrane region" description="Helical" evidence="1">
    <location>
        <begin position="150"/>
        <end position="172"/>
    </location>
</feature>
<evidence type="ECO:0000256" key="1">
    <source>
        <dbReference type="SAM" id="Phobius"/>
    </source>
</evidence>
<evidence type="ECO:0000313" key="2">
    <source>
        <dbReference type="EMBL" id="KKN38261.1"/>
    </source>
</evidence>
<feature type="transmembrane region" description="Helical" evidence="1">
    <location>
        <begin position="39"/>
        <end position="57"/>
    </location>
</feature>
<feature type="transmembrane region" description="Helical" evidence="1">
    <location>
        <begin position="69"/>
        <end position="90"/>
    </location>
</feature>